<dbReference type="EMBL" id="CP012333">
    <property type="protein sequence ID" value="AKU98238.1"/>
    <property type="molecule type" value="Genomic_DNA"/>
</dbReference>
<reference evidence="2 3" key="1">
    <citation type="submission" date="2015-08" db="EMBL/GenBank/DDBJ databases">
        <authorList>
            <person name="Babu N.S."/>
            <person name="Beckwith C.J."/>
            <person name="Beseler K.G."/>
            <person name="Brison A."/>
            <person name="Carone J.V."/>
            <person name="Caskin T.P."/>
            <person name="Diamond M."/>
            <person name="Durham M.E."/>
            <person name="Foxe J.M."/>
            <person name="Go M."/>
            <person name="Henderson B.A."/>
            <person name="Jones I.B."/>
            <person name="McGettigan J.A."/>
            <person name="Micheletti S.J."/>
            <person name="Nasrallah M.E."/>
            <person name="Ortiz D."/>
            <person name="Piller C.R."/>
            <person name="Privatt S.R."/>
            <person name="Schneider S.L."/>
            <person name="Sharp S."/>
            <person name="Smith T.C."/>
            <person name="Stanton J.D."/>
            <person name="Ullery H.E."/>
            <person name="Wilson R.J."/>
            <person name="Serrano M.G."/>
            <person name="Buck G."/>
            <person name="Lee V."/>
            <person name="Wang Y."/>
            <person name="Carvalho R."/>
            <person name="Voegtly L."/>
            <person name="Shi R."/>
            <person name="Duckworth R."/>
            <person name="Johnson A."/>
            <person name="Loviza R."/>
            <person name="Walstead R."/>
            <person name="Shah Z."/>
            <person name="Kiflezghi M."/>
            <person name="Wade K."/>
            <person name="Ball S.L."/>
            <person name="Bradley K.W."/>
            <person name="Asai D.J."/>
            <person name="Bowman C.A."/>
            <person name="Russell D.A."/>
            <person name="Pope W.H."/>
            <person name="Jacobs-Sera D."/>
            <person name="Hendrix R.W."/>
            <person name="Hatfull G.F."/>
        </authorList>
    </citation>
    <scope>NUCLEOTIDE SEQUENCE [LARGE SCALE GENOMIC DNA]</scope>
    <source>
        <strain evidence="2 3">DSM 27648</strain>
    </source>
</reference>
<keyword evidence="3" id="KW-1185">Reference proteome</keyword>
<feature type="region of interest" description="Disordered" evidence="1">
    <location>
        <begin position="200"/>
        <end position="233"/>
    </location>
</feature>
<evidence type="ECO:0000313" key="2">
    <source>
        <dbReference type="EMBL" id="AKU98238.1"/>
    </source>
</evidence>
<accession>A0A0K1PXJ5</accession>
<gene>
    <name evidence="2" type="ORF">AKJ09_04902</name>
</gene>
<sequence length="233" mass="25399">MGTLAMLGASGCGFRTQDRTISAADVSEDRTKLTNFMSSPARPGQPTEKTPSAISREALVDEARIVRYGTDGVCVALHTRTHTSLDVPMSQYRIELNGQRVNIDREEMGVSDWQYTGEREKAVVEFVSKDAAGSFRSTETEQKTFRVIERRTQFCGVPAKQGKITLEVSIPQDDGRGPWGANFVWTMDIPSRRVQLVTAPNTMPTSPPATPEQKAAPAELVPADNAGAPTLSL</sequence>
<organism evidence="2 3">
    <name type="scientific">Labilithrix luteola</name>
    <dbReference type="NCBI Taxonomy" id="1391654"/>
    <lineage>
        <taxon>Bacteria</taxon>
        <taxon>Pseudomonadati</taxon>
        <taxon>Myxococcota</taxon>
        <taxon>Polyangia</taxon>
        <taxon>Polyangiales</taxon>
        <taxon>Labilitrichaceae</taxon>
        <taxon>Labilithrix</taxon>
    </lineage>
</organism>
<proteinExistence type="predicted"/>
<name>A0A0K1PXJ5_9BACT</name>
<protein>
    <submittedName>
        <fullName evidence="2">Uncharacterized protein</fullName>
    </submittedName>
</protein>
<evidence type="ECO:0000313" key="3">
    <source>
        <dbReference type="Proteomes" id="UP000064967"/>
    </source>
</evidence>
<dbReference type="KEGG" id="llu:AKJ09_04902"/>
<dbReference type="AlphaFoldDB" id="A0A0K1PXJ5"/>
<dbReference type="Proteomes" id="UP000064967">
    <property type="component" value="Chromosome"/>
</dbReference>
<evidence type="ECO:0000256" key="1">
    <source>
        <dbReference type="SAM" id="MobiDB-lite"/>
    </source>
</evidence>